<proteinExistence type="inferred from homology"/>
<dbReference type="CDD" id="cd09087">
    <property type="entry name" value="Ape1-like_AP-endo"/>
    <property type="match status" value="1"/>
</dbReference>
<keyword evidence="3 7" id="KW-0479">Metal-binding</keyword>
<dbReference type="GO" id="GO:0046872">
    <property type="term" value="F:metal ion binding"/>
    <property type="evidence" value="ECO:0007669"/>
    <property type="project" value="UniProtKB-KW"/>
</dbReference>
<feature type="site" description="Important for catalytic activity" evidence="8">
    <location>
        <position position="342"/>
    </location>
</feature>
<feature type="active site" description="Proton donor/acceptor" evidence="6">
    <location>
        <position position="268"/>
    </location>
</feature>
<evidence type="ECO:0000256" key="2">
    <source>
        <dbReference type="ARBA" id="ARBA00007092"/>
    </source>
</evidence>
<dbReference type="AlphaFoldDB" id="A0A061QUM9"/>
<dbReference type="InterPro" id="IPR004808">
    <property type="entry name" value="AP_endonuc_1"/>
</dbReference>
<gene>
    <name evidence="12" type="primary">XTHA</name>
    <name evidence="12" type="ORF">TSPGSL018_18421</name>
</gene>
<evidence type="ECO:0000256" key="8">
    <source>
        <dbReference type="PIRSR" id="PIRSR604808-3"/>
    </source>
</evidence>
<feature type="site" description="Transition state stabilizer" evidence="8">
    <location>
        <position position="270"/>
    </location>
</feature>
<evidence type="ECO:0000256" key="3">
    <source>
        <dbReference type="ARBA" id="ARBA00022723"/>
    </source>
</evidence>
<feature type="active site" evidence="6">
    <location>
        <position position="228"/>
    </location>
</feature>
<evidence type="ECO:0000256" key="6">
    <source>
        <dbReference type="PIRSR" id="PIRSR604808-1"/>
    </source>
</evidence>
<feature type="compositionally biased region" description="Basic and acidic residues" evidence="10">
    <location>
        <begin position="29"/>
        <end position="62"/>
    </location>
</feature>
<keyword evidence="7" id="KW-0464">Manganese</keyword>
<dbReference type="GO" id="GO:0008311">
    <property type="term" value="F:double-stranded DNA 3'-5' DNA exonuclease activity"/>
    <property type="evidence" value="ECO:0007669"/>
    <property type="project" value="TreeGrafter"/>
</dbReference>
<protein>
    <recommendedName>
        <fullName evidence="9">DNA-(apurinic or apyrimidinic site) endonuclease</fullName>
        <ecNumber evidence="9">3.1.-.-</ecNumber>
    </recommendedName>
</protein>
<feature type="binding site" evidence="7">
    <location>
        <position position="110"/>
    </location>
    <ligand>
        <name>Mg(2+)</name>
        <dbReference type="ChEBI" id="CHEBI:18420"/>
        <label>1</label>
    </ligand>
</feature>
<evidence type="ECO:0000313" key="12">
    <source>
        <dbReference type="EMBL" id="JAC64382.1"/>
    </source>
</evidence>
<dbReference type="InterPro" id="IPR036691">
    <property type="entry name" value="Endo/exonu/phosph_ase_sf"/>
</dbReference>
<feature type="region of interest" description="Disordered" evidence="10">
    <location>
        <begin position="1"/>
        <end position="71"/>
    </location>
</feature>
<comment type="cofactor">
    <cofactor evidence="1">
        <name>Mn(2+)</name>
        <dbReference type="ChEBI" id="CHEBI:29035"/>
    </cofactor>
</comment>
<dbReference type="GO" id="GO:0003677">
    <property type="term" value="F:DNA binding"/>
    <property type="evidence" value="ECO:0007669"/>
    <property type="project" value="InterPro"/>
</dbReference>
<evidence type="ECO:0000256" key="4">
    <source>
        <dbReference type="ARBA" id="ARBA00022801"/>
    </source>
</evidence>
<feature type="binding site" evidence="7">
    <location>
        <position position="376"/>
    </location>
    <ligand>
        <name>Mg(2+)</name>
        <dbReference type="ChEBI" id="CHEBI:18420"/>
        <label>1</label>
    </ligand>
</feature>
<feature type="binding site" evidence="7">
    <location>
        <position position="79"/>
    </location>
    <ligand>
        <name>Mg(2+)</name>
        <dbReference type="ChEBI" id="CHEBI:18420"/>
        <label>1</label>
    </ligand>
</feature>
<dbReference type="GO" id="GO:0008081">
    <property type="term" value="F:phosphoric diester hydrolase activity"/>
    <property type="evidence" value="ECO:0007669"/>
    <property type="project" value="TreeGrafter"/>
</dbReference>
<evidence type="ECO:0000259" key="11">
    <source>
        <dbReference type="Pfam" id="PF03372"/>
    </source>
</evidence>
<dbReference type="PROSITE" id="PS51435">
    <property type="entry name" value="AP_NUCLEASE_F1_4"/>
    <property type="match status" value="1"/>
</dbReference>
<feature type="active site" description="Proton acceptor" evidence="6">
    <location>
        <position position="377"/>
    </location>
</feature>
<dbReference type="GO" id="GO:0005634">
    <property type="term" value="C:nucleus"/>
    <property type="evidence" value="ECO:0007669"/>
    <property type="project" value="TreeGrafter"/>
</dbReference>
<dbReference type="Gene3D" id="3.60.10.10">
    <property type="entry name" value="Endonuclease/exonuclease/phosphatase"/>
    <property type="match status" value="1"/>
</dbReference>
<sequence>PKSEPIPDSSEPKTGKANSRKQNSKRKRADNDVKTSRQETEEKPALEITEQDEHGRVPRGETPRQQTPEGPYFKAISWNVNGLRALLSKNSEKLVSIVEAEKPDYICLQEHKLQVQDVDDAKLKLEKLLPGYTSFWNTATAKKGYSGTVVIVRTPASGALPKGSSKKQKGIASFFKGQAKAEAAPSEAGTGLPIVGVTYDMDGEANLHKGEGRLITVEYEKFFVVGAYVPNSGMKLERLEYRTKQWDRDLQAYLGALGARKPTILTGDLNVAHLDIDIYNVAAKHVPKGACTTPEERASFGELLGAGFVDAFRHLHAGVKGCYTFWSTRAGNRRTNRGLRLDYCLVSRELCRGAIGEGPALHDCWILDDATVGASDHCPVAVTLVGI</sequence>
<feature type="compositionally biased region" description="Basic residues" evidence="10">
    <location>
        <begin position="18"/>
        <end position="28"/>
    </location>
</feature>
<dbReference type="PANTHER" id="PTHR22748">
    <property type="entry name" value="AP ENDONUCLEASE"/>
    <property type="match status" value="1"/>
</dbReference>
<evidence type="ECO:0000256" key="5">
    <source>
        <dbReference type="ARBA" id="ARBA00022842"/>
    </source>
</evidence>
<comment type="similarity">
    <text evidence="2 9">Belongs to the DNA repair enzymes AP/ExoA family.</text>
</comment>
<keyword evidence="4" id="KW-0378">Hydrolase</keyword>
<feature type="compositionally biased region" description="Basic and acidic residues" evidence="10">
    <location>
        <begin position="1"/>
        <end position="14"/>
    </location>
</feature>
<feature type="binding site" evidence="7">
    <location>
        <position position="377"/>
    </location>
    <ligand>
        <name>Mg(2+)</name>
        <dbReference type="ChEBI" id="CHEBI:18420"/>
        <label>1</label>
    </ligand>
</feature>
<dbReference type="InterPro" id="IPR005135">
    <property type="entry name" value="Endo/exonuclease/phosphatase"/>
</dbReference>
<accession>A0A061QUM9</accession>
<name>A0A061QUM9_9CHLO</name>
<dbReference type="SUPFAM" id="SSF56219">
    <property type="entry name" value="DNase I-like"/>
    <property type="match status" value="1"/>
</dbReference>
<feature type="domain" description="Endonuclease/exonuclease/phosphatase" evidence="11">
    <location>
        <begin position="76"/>
        <end position="377"/>
    </location>
</feature>
<dbReference type="PROSITE" id="PS00728">
    <property type="entry name" value="AP_NUCLEASE_F1_3"/>
    <property type="match status" value="1"/>
</dbReference>
<organism evidence="12">
    <name type="scientific">Tetraselmis sp. GSL018</name>
    <dbReference type="NCBI Taxonomy" id="582737"/>
    <lineage>
        <taxon>Eukaryota</taxon>
        <taxon>Viridiplantae</taxon>
        <taxon>Chlorophyta</taxon>
        <taxon>core chlorophytes</taxon>
        <taxon>Chlorodendrophyceae</taxon>
        <taxon>Chlorodendrales</taxon>
        <taxon>Chlorodendraceae</taxon>
        <taxon>Tetraselmis</taxon>
    </lineage>
</organism>
<evidence type="ECO:0000256" key="1">
    <source>
        <dbReference type="ARBA" id="ARBA00001936"/>
    </source>
</evidence>
<dbReference type="GO" id="GO:0003906">
    <property type="term" value="F:DNA-(apurinic or apyrimidinic site) endonuclease activity"/>
    <property type="evidence" value="ECO:0007669"/>
    <property type="project" value="TreeGrafter"/>
</dbReference>
<feature type="non-terminal residue" evidence="12">
    <location>
        <position position="1"/>
    </location>
</feature>
<keyword evidence="5 7" id="KW-0460">Magnesium</keyword>
<dbReference type="InterPro" id="IPR020848">
    <property type="entry name" value="AP_endonuclease_F1_CS"/>
</dbReference>
<reference evidence="12" key="1">
    <citation type="submission" date="2014-05" db="EMBL/GenBank/DDBJ databases">
        <title>The transcriptome of the halophilic microalga Tetraselmis sp. GSL018 isolated from the Great Salt Lake, Utah.</title>
        <authorList>
            <person name="Jinkerson R.E."/>
            <person name="D'Adamo S."/>
            <person name="Posewitz M.C."/>
        </authorList>
    </citation>
    <scope>NUCLEOTIDE SEQUENCE</scope>
    <source>
        <strain evidence="12">GSL018</strain>
    </source>
</reference>
<keyword evidence="9" id="KW-0234">DNA repair</keyword>
<dbReference type="EMBL" id="GBEZ01022459">
    <property type="protein sequence ID" value="JAC64382.1"/>
    <property type="molecule type" value="Transcribed_RNA"/>
</dbReference>
<dbReference type="Pfam" id="PF03372">
    <property type="entry name" value="Exo_endo_phos"/>
    <property type="match status" value="1"/>
</dbReference>
<evidence type="ECO:0000256" key="10">
    <source>
        <dbReference type="SAM" id="MobiDB-lite"/>
    </source>
</evidence>
<evidence type="ECO:0000256" key="7">
    <source>
        <dbReference type="PIRSR" id="PIRSR604808-2"/>
    </source>
</evidence>
<evidence type="ECO:0000256" key="9">
    <source>
        <dbReference type="RuleBase" id="RU362131"/>
    </source>
</evidence>
<keyword evidence="9" id="KW-0227">DNA damage</keyword>
<feature type="site" description="Interaction with DNA substrate" evidence="8">
    <location>
        <position position="377"/>
    </location>
</feature>
<feature type="binding site" evidence="7">
    <location>
        <position position="270"/>
    </location>
    <ligand>
        <name>Mg(2+)</name>
        <dbReference type="ChEBI" id="CHEBI:18420"/>
        <label>1</label>
    </ligand>
</feature>
<dbReference type="EC" id="3.1.-.-" evidence="9"/>
<feature type="binding site" evidence="7">
    <location>
        <position position="268"/>
    </location>
    <ligand>
        <name>Mg(2+)</name>
        <dbReference type="ChEBI" id="CHEBI:18420"/>
        <label>1</label>
    </ligand>
</feature>
<dbReference type="NCBIfam" id="TIGR00633">
    <property type="entry name" value="xth"/>
    <property type="match status" value="1"/>
</dbReference>
<dbReference type="GO" id="GO:0006284">
    <property type="term" value="P:base-excision repair"/>
    <property type="evidence" value="ECO:0007669"/>
    <property type="project" value="TreeGrafter"/>
</dbReference>
<dbReference type="PANTHER" id="PTHR22748:SF6">
    <property type="entry name" value="DNA-(APURINIC OR APYRIMIDINIC SITE) ENDONUCLEASE"/>
    <property type="match status" value="1"/>
</dbReference>
<comment type="cofactor">
    <cofactor evidence="7 9">
        <name>Mg(2+)</name>
        <dbReference type="ChEBI" id="CHEBI:18420"/>
    </cofactor>
    <cofactor evidence="7 9">
        <name>Mn(2+)</name>
        <dbReference type="ChEBI" id="CHEBI:29035"/>
    </cofactor>
    <text evidence="7 9">Probably binds two magnesium or manganese ions per subunit.</text>
</comment>